<keyword evidence="2" id="KW-1185">Reference proteome</keyword>
<evidence type="ECO:0000313" key="1">
    <source>
        <dbReference type="EMBL" id="MXO57646.1"/>
    </source>
</evidence>
<dbReference type="Proteomes" id="UP000468943">
    <property type="component" value="Unassembled WGS sequence"/>
</dbReference>
<reference evidence="1 2" key="1">
    <citation type="submission" date="2019-12" db="EMBL/GenBank/DDBJ databases">
        <title>Genomic-based taxomic classification of the family Erythrobacteraceae.</title>
        <authorList>
            <person name="Xu L."/>
        </authorList>
    </citation>
    <scope>NUCLEOTIDE SEQUENCE [LARGE SCALE GENOMIC DNA]</scope>
    <source>
        <strain evidence="1 2">JCM 17802</strain>
    </source>
</reference>
<dbReference type="InterPro" id="IPR036390">
    <property type="entry name" value="WH_DNA-bd_sf"/>
</dbReference>
<name>A0A6I4SRJ5_9SPHN</name>
<dbReference type="AlphaFoldDB" id="A0A6I4SRJ5"/>
<evidence type="ECO:0000313" key="2">
    <source>
        <dbReference type="Proteomes" id="UP000468943"/>
    </source>
</evidence>
<proteinExistence type="predicted"/>
<organism evidence="1 2">
    <name type="scientific">Pontixanthobacter gangjinensis</name>
    <dbReference type="NCBI Taxonomy" id="1028742"/>
    <lineage>
        <taxon>Bacteria</taxon>
        <taxon>Pseudomonadati</taxon>
        <taxon>Pseudomonadota</taxon>
        <taxon>Alphaproteobacteria</taxon>
        <taxon>Sphingomonadales</taxon>
        <taxon>Erythrobacteraceae</taxon>
        <taxon>Pontixanthobacter</taxon>
    </lineage>
</organism>
<comment type="caution">
    <text evidence="1">The sequence shown here is derived from an EMBL/GenBank/DDBJ whole genome shotgun (WGS) entry which is preliminary data.</text>
</comment>
<gene>
    <name evidence="1" type="ORF">GRI36_12225</name>
</gene>
<protein>
    <recommendedName>
        <fullName evidence="3">HTH crp-type domain-containing protein</fullName>
    </recommendedName>
</protein>
<dbReference type="SUPFAM" id="SSF46785">
    <property type="entry name" value="Winged helix' DNA-binding domain"/>
    <property type="match status" value="1"/>
</dbReference>
<accession>A0A6I4SRJ5</accession>
<dbReference type="EMBL" id="WTYS01000001">
    <property type="protein sequence ID" value="MXO57646.1"/>
    <property type="molecule type" value="Genomic_DNA"/>
</dbReference>
<dbReference type="InterPro" id="IPR036388">
    <property type="entry name" value="WH-like_DNA-bd_sf"/>
</dbReference>
<sequence length="64" mass="7220">MLENRLHSSVPQANIASYFALAAETACRTLRQLRERHVFAMPRNNRIVAQNAKLLAMIAKGMQP</sequence>
<dbReference type="RefSeq" id="WP_160598703.1">
    <property type="nucleotide sequence ID" value="NZ_WTYS01000001.1"/>
</dbReference>
<dbReference type="Gene3D" id="1.10.10.10">
    <property type="entry name" value="Winged helix-like DNA-binding domain superfamily/Winged helix DNA-binding domain"/>
    <property type="match status" value="1"/>
</dbReference>
<evidence type="ECO:0008006" key="3">
    <source>
        <dbReference type="Google" id="ProtNLM"/>
    </source>
</evidence>